<feature type="domain" description="HTH tetR-type" evidence="5">
    <location>
        <begin position="24"/>
        <end position="84"/>
    </location>
</feature>
<dbReference type="RefSeq" id="WP_054539422.1">
    <property type="nucleotide sequence ID" value="NZ_JACIEQ010000012.1"/>
</dbReference>
<dbReference type="PANTHER" id="PTHR30055">
    <property type="entry name" value="HTH-TYPE TRANSCRIPTIONAL REGULATOR RUTR"/>
    <property type="match status" value="1"/>
</dbReference>
<evidence type="ECO:0000256" key="3">
    <source>
        <dbReference type="ARBA" id="ARBA00023163"/>
    </source>
</evidence>
<dbReference type="InterPro" id="IPR039536">
    <property type="entry name" value="TetR_C_Proteobacteria"/>
</dbReference>
<name>A0A840CCP1_9RHOB</name>
<evidence type="ECO:0000256" key="2">
    <source>
        <dbReference type="ARBA" id="ARBA00023125"/>
    </source>
</evidence>
<dbReference type="PRINTS" id="PR00455">
    <property type="entry name" value="HTHTETR"/>
</dbReference>
<dbReference type="PROSITE" id="PS50977">
    <property type="entry name" value="HTH_TETR_2"/>
    <property type="match status" value="1"/>
</dbReference>
<dbReference type="AlphaFoldDB" id="A0A840CCP1"/>
<evidence type="ECO:0000313" key="7">
    <source>
        <dbReference type="Proteomes" id="UP000585681"/>
    </source>
</evidence>
<dbReference type="GO" id="GO:0000976">
    <property type="term" value="F:transcription cis-regulatory region binding"/>
    <property type="evidence" value="ECO:0007669"/>
    <property type="project" value="TreeGrafter"/>
</dbReference>
<sequence length="222" mass="24607">MSIHENETPNAHSRLGRPPVLSEAARCAQIVAAAEAVFLSNGFSAATMKEIAKAAGMSKRTLYKYFDTKETLFIAFINEAEVVPDALQLRHSDPREELRLRFQILLRHALSPRQIRMTRLMIEEADTFPAMAKAFYDRAMKRGNRYIAETLSRLAAEQPERDSGSAEQLAAIVTGAVFGELYLRALLCENSAMTETEMSRRIDVALGSVFAGSRPGGDDQPL</sequence>
<proteinExistence type="predicted"/>
<accession>A0A840CCP1</accession>
<protein>
    <submittedName>
        <fullName evidence="6">AcrR family transcriptional regulator</fullName>
    </submittedName>
</protein>
<keyword evidence="2 4" id="KW-0238">DNA-binding</keyword>
<organism evidence="6 7">
    <name type="scientific">Actibacterium naphthalenivorans</name>
    <dbReference type="NCBI Taxonomy" id="1614693"/>
    <lineage>
        <taxon>Bacteria</taxon>
        <taxon>Pseudomonadati</taxon>
        <taxon>Pseudomonadota</taxon>
        <taxon>Alphaproteobacteria</taxon>
        <taxon>Rhodobacterales</taxon>
        <taxon>Roseobacteraceae</taxon>
        <taxon>Actibacterium</taxon>
    </lineage>
</organism>
<dbReference type="SUPFAM" id="SSF48498">
    <property type="entry name" value="Tetracyclin repressor-like, C-terminal domain"/>
    <property type="match status" value="1"/>
</dbReference>
<dbReference type="InterPro" id="IPR009057">
    <property type="entry name" value="Homeodomain-like_sf"/>
</dbReference>
<dbReference type="GO" id="GO:0003700">
    <property type="term" value="F:DNA-binding transcription factor activity"/>
    <property type="evidence" value="ECO:0007669"/>
    <property type="project" value="TreeGrafter"/>
</dbReference>
<dbReference type="Pfam" id="PF14246">
    <property type="entry name" value="TetR_C_7"/>
    <property type="match status" value="1"/>
</dbReference>
<evidence type="ECO:0000313" key="6">
    <source>
        <dbReference type="EMBL" id="MBB4023841.1"/>
    </source>
</evidence>
<dbReference type="EMBL" id="JACIEQ010000012">
    <property type="protein sequence ID" value="MBB4023841.1"/>
    <property type="molecule type" value="Genomic_DNA"/>
</dbReference>
<reference evidence="6" key="1">
    <citation type="submission" date="2020-08" db="EMBL/GenBank/DDBJ databases">
        <title>Genomic Encyclopedia of Type Strains, Phase IV (KMG-IV): sequencing the most valuable type-strain genomes for metagenomic binning, comparative biology and taxonomic classification.</title>
        <authorList>
            <person name="Goeker M."/>
        </authorList>
    </citation>
    <scope>NUCLEOTIDE SEQUENCE [LARGE SCALE GENOMIC DNA]</scope>
    <source>
        <strain evidence="6">DSM 105040</strain>
    </source>
</reference>
<dbReference type="InterPro" id="IPR001647">
    <property type="entry name" value="HTH_TetR"/>
</dbReference>
<evidence type="ECO:0000256" key="4">
    <source>
        <dbReference type="PROSITE-ProRule" id="PRU00335"/>
    </source>
</evidence>
<comment type="caution">
    <text evidence="6">The sequence shown here is derived from an EMBL/GenBank/DDBJ whole genome shotgun (WGS) entry which is preliminary data.</text>
</comment>
<dbReference type="Gene3D" id="1.10.357.10">
    <property type="entry name" value="Tetracycline Repressor, domain 2"/>
    <property type="match status" value="1"/>
</dbReference>
<dbReference type="InterPro" id="IPR050109">
    <property type="entry name" value="HTH-type_TetR-like_transc_reg"/>
</dbReference>
<dbReference type="InterPro" id="IPR036271">
    <property type="entry name" value="Tet_transcr_reg_TetR-rel_C_sf"/>
</dbReference>
<keyword evidence="1" id="KW-0805">Transcription regulation</keyword>
<dbReference type="Proteomes" id="UP000585681">
    <property type="component" value="Unassembled WGS sequence"/>
</dbReference>
<keyword evidence="3" id="KW-0804">Transcription</keyword>
<dbReference type="PANTHER" id="PTHR30055:SF234">
    <property type="entry name" value="HTH-TYPE TRANSCRIPTIONAL REGULATOR BETI"/>
    <property type="match status" value="1"/>
</dbReference>
<keyword evidence="7" id="KW-1185">Reference proteome</keyword>
<evidence type="ECO:0000259" key="5">
    <source>
        <dbReference type="PROSITE" id="PS50977"/>
    </source>
</evidence>
<feature type="DNA-binding region" description="H-T-H motif" evidence="4">
    <location>
        <begin position="47"/>
        <end position="66"/>
    </location>
</feature>
<gene>
    <name evidence="6" type="ORF">GGR17_003677</name>
</gene>
<dbReference type="Pfam" id="PF00440">
    <property type="entry name" value="TetR_N"/>
    <property type="match status" value="1"/>
</dbReference>
<dbReference type="FunFam" id="1.10.10.60:FF:000141">
    <property type="entry name" value="TetR family transcriptional regulator"/>
    <property type="match status" value="1"/>
</dbReference>
<evidence type="ECO:0000256" key="1">
    <source>
        <dbReference type="ARBA" id="ARBA00023015"/>
    </source>
</evidence>
<dbReference type="SUPFAM" id="SSF46689">
    <property type="entry name" value="Homeodomain-like"/>
    <property type="match status" value="1"/>
</dbReference>